<evidence type="ECO:0000256" key="3">
    <source>
        <dbReference type="ARBA" id="ARBA00022840"/>
    </source>
</evidence>
<sequence length="321" mass="37344">MTEDKKNWEPSASIENLKTRSRVLSKIRQFFLERSVLEVDVPNISRNTVSDPNLDSFSFRHNGLTLYLQTSPEYFLKRLLADAREDFFYLGKAFRSGEVGPLHNPEFTILEWYRCGWDEFSLMDEVFDLIKFISNEYDHSIKSQKFTYLNYFQKIMNINPHTATLALLQEICVKRFGSQWNDASRTCCLDLLFSQIIQPKLPTGIVFIYDFPECQSGLSEIREFPEYNVSRRFELFYNSIELGNGYFELTSGEEQRSRFLSDNIQRKIQFKHSIAVDENLLSALDHGLPNCSGIAIGFDRLLMCLLGEKTISSVISFPWES</sequence>
<dbReference type="InterPro" id="IPR004525">
    <property type="entry name" value="EpmA"/>
</dbReference>
<dbReference type="NCBIfam" id="TIGR00462">
    <property type="entry name" value="genX"/>
    <property type="match status" value="1"/>
</dbReference>
<evidence type="ECO:0000313" key="5">
    <source>
        <dbReference type="EMBL" id="RZO08017.1"/>
    </source>
</evidence>
<reference evidence="5 6" key="1">
    <citation type="submission" date="2019-02" db="EMBL/GenBank/DDBJ databases">
        <title>Prokaryotic population dynamics and viral predation in marine succession experiment using metagenomics: the confinement effect.</title>
        <authorList>
            <person name="Haro-Moreno J.M."/>
            <person name="Rodriguez-Valera F."/>
            <person name="Lopez-Perez M."/>
        </authorList>
    </citation>
    <scope>NUCLEOTIDE SEQUENCE [LARGE SCALE GENOMIC DNA]</scope>
    <source>
        <strain evidence="5">MED-G169</strain>
    </source>
</reference>
<comment type="caution">
    <text evidence="5">The sequence shown here is derived from an EMBL/GenBank/DDBJ whole genome shotgun (WGS) entry which is preliminary data.</text>
</comment>
<protein>
    <submittedName>
        <fullName evidence="5">EF-P lysine aminoacylase GenX</fullName>
    </submittedName>
</protein>
<dbReference type="PANTHER" id="PTHR42918:SF6">
    <property type="entry name" value="ELONGATION FACTOR P--(R)-BETA-LYSINE LIGASE"/>
    <property type="match status" value="1"/>
</dbReference>
<dbReference type="PROSITE" id="PS50862">
    <property type="entry name" value="AA_TRNA_LIGASE_II"/>
    <property type="match status" value="1"/>
</dbReference>
<feature type="domain" description="Aminoacyl-transfer RNA synthetases class-II family profile" evidence="4">
    <location>
        <begin position="17"/>
        <end position="318"/>
    </location>
</feature>
<keyword evidence="2" id="KW-0547">Nucleotide-binding</keyword>
<dbReference type="AlphaFoldDB" id="A0A520LNH8"/>
<evidence type="ECO:0000259" key="4">
    <source>
        <dbReference type="PROSITE" id="PS50862"/>
    </source>
</evidence>
<name>A0A520LNH8_9GAMM</name>
<proteinExistence type="predicted"/>
<dbReference type="GO" id="GO:0000049">
    <property type="term" value="F:tRNA binding"/>
    <property type="evidence" value="ECO:0007669"/>
    <property type="project" value="TreeGrafter"/>
</dbReference>
<evidence type="ECO:0000256" key="1">
    <source>
        <dbReference type="ARBA" id="ARBA00022598"/>
    </source>
</evidence>
<dbReference type="SUPFAM" id="SSF55681">
    <property type="entry name" value="Class II aaRS and biotin synthetases"/>
    <property type="match status" value="1"/>
</dbReference>
<dbReference type="GO" id="GO:0005829">
    <property type="term" value="C:cytosol"/>
    <property type="evidence" value="ECO:0007669"/>
    <property type="project" value="TreeGrafter"/>
</dbReference>
<dbReference type="Proteomes" id="UP000318148">
    <property type="component" value="Unassembled WGS sequence"/>
</dbReference>
<dbReference type="NCBIfam" id="NF006828">
    <property type="entry name" value="PRK09350.1"/>
    <property type="match status" value="1"/>
</dbReference>
<dbReference type="InterPro" id="IPR004364">
    <property type="entry name" value="Aa-tRNA-synt_II"/>
</dbReference>
<organism evidence="5 6">
    <name type="scientific">SAR92 clade bacterium</name>
    <dbReference type="NCBI Taxonomy" id="2315479"/>
    <lineage>
        <taxon>Bacteria</taxon>
        <taxon>Pseudomonadati</taxon>
        <taxon>Pseudomonadota</taxon>
        <taxon>Gammaproteobacteria</taxon>
        <taxon>Cellvibrionales</taxon>
        <taxon>Porticoccaceae</taxon>
        <taxon>SAR92 clade</taxon>
    </lineage>
</organism>
<dbReference type="Gene3D" id="3.30.930.10">
    <property type="entry name" value="Bira Bifunctional Protein, Domain 2"/>
    <property type="match status" value="1"/>
</dbReference>
<gene>
    <name evidence="5" type="primary">genX</name>
    <name evidence="5" type="ORF">EVB02_01120</name>
</gene>
<dbReference type="InterPro" id="IPR006195">
    <property type="entry name" value="aa-tRNA-synth_II"/>
</dbReference>
<accession>A0A520LNH8</accession>
<dbReference type="InterPro" id="IPR045864">
    <property type="entry name" value="aa-tRNA-synth_II/BPL/LPL"/>
</dbReference>
<dbReference type="EMBL" id="SHBO01000007">
    <property type="protein sequence ID" value="RZO08017.1"/>
    <property type="molecule type" value="Genomic_DNA"/>
</dbReference>
<evidence type="ECO:0000313" key="6">
    <source>
        <dbReference type="Proteomes" id="UP000318148"/>
    </source>
</evidence>
<dbReference type="Pfam" id="PF00152">
    <property type="entry name" value="tRNA-synt_2"/>
    <property type="match status" value="1"/>
</dbReference>
<dbReference type="GO" id="GO:0006430">
    <property type="term" value="P:lysyl-tRNA aminoacylation"/>
    <property type="evidence" value="ECO:0007669"/>
    <property type="project" value="InterPro"/>
</dbReference>
<dbReference type="InterPro" id="IPR018149">
    <property type="entry name" value="Lys-tRNA-synth_II_C"/>
</dbReference>
<dbReference type="PANTHER" id="PTHR42918">
    <property type="entry name" value="LYSYL-TRNA SYNTHETASE"/>
    <property type="match status" value="1"/>
</dbReference>
<dbReference type="GO" id="GO:0004824">
    <property type="term" value="F:lysine-tRNA ligase activity"/>
    <property type="evidence" value="ECO:0007669"/>
    <property type="project" value="InterPro"/>
</dbReference>
<keyword evidence="3" id="KW-0067">ATP-binding</keyword>
<evidence type="ECO:0000256" key="2">
    <source>
        <dbReference type="ARBA" id="ARBA00022741"/>
    </source>
</evidence>
<dbReference type="PRINTS" id="PR00982">
    <property type="entry name" value="TRNASYNTHLYS"/>
</dbReference>
<dbReference type="GO" id="GO:0005524">
    <property type="term" value="F:ATP binding"/>
    <property type="evidence" value="ECO:0007669"/>
    <property type="project" value="UniProtKB-KW"/>
</dbReference>
<keyword evidence="1" id="KW-0436">Ligase</keyword>